<gene>
    <name evidence="1" type="ORF">PHA8399_03786</name>
</gene>
<dbReference type="RefSeq" id="WP_058287639.1">
    <property type="nucleotide sequence ID" value="NZ_CYSR01000032.1"/>
</dbReference>
<dbReference type="AlphaFoldDB" id="A0A0P1HE45"/>
<sequence>MTLISTLTGVTASLAAVAAGFLLGLPLLALALIYPIAGVLGCTACQWALEQRERLAAGPQLAYYSPRAYFG</sequence>
<accession>A0A0P1HE45</accession>
<proteinExistence type="predicted"/>
<evidence type="ECO:0000313" key="2">
    <source>
        <dbReference type="Proteomes" id="UP000051326"/>
    </source>
</evidence>
<evidence type="ECO:0000313" key="1">
    <source>
        <dbReference type="EMBL" id="CUI01640.1"/>
    </source>
</evidence>
<organism evidence="1 2">
    <name type="scientific">Leisingera aquaemixtae</name>
    <dbReference type="NCBI Taxonomy" id="1396826"/>
    <lineage>
        <taxon>Bacteria</taxon>
        <taxon>Pseudomonadati</taxon>
        <taxon>Pseudomonadota</taxon>
        <taxon>Alphaproteobacteria</taxon>
        <taxon>Rhodobacterales</taxon>
        <taxon>Roseobacteraceae</taxon>
        <taxon>Leisingera</taxon>
    </lineage>
</organism>
<evidence type="ECO:0008006" key="3">
    <source>
        <dbReference type="Google" id="ProtNLM"/>
    </source>
</evidence>
<name>A0A0P1HE45_9RHOB</name>
<protein>
    <recommendedName>
        <fullName evidence="3">Type IV secretory pathway, VirB3-like protein</fullName>
    </recommendedName>
</protein>
<dbReference type="Proteomes" id="UP000051326">
    <property type="component" value="Unassembled WGS sequence"/>
</dbReference>
<reference evidence="1 2" key="1">
    <citation type="submission" date="2015-09" db="EMBL/GenBank/DDBJ databases">
        <authorList>
            <consortium name="Swine Surveillance"/>
        </authorList>
    </citation>
    <scope>NUCLEOTIDE SEQUENCE [LARGE SCALE GENOMIC DNA]</scope>
    <source>
        <strain evidence="1 2">CECT 8399</strain>
    </source>
</reference>
<dbReference type="EMBL" id="CYSR01000032">
    <property type="protein sequence ID" value="CUI01640.1"/>
    <property type="molecule type" value="Genomic_DNA"/>
</dbReference>